<keyword evidence="6" id="KW-1185">Reference proteome</keyword>
<dbReference type="Gene3D" id="1.10.10.60">
    <property type="entry name" value="Homeodomain-like"/>
    <property type="match status" value="1"/>
</dbReference>
<dbReference type="EMBL" id="JAANNP010000002">
    <property type="protein sequence ID" value="NHC13650.1"/>
    <property type="molecule type" value="Genomic_DNA"/>
</dbReference>
<dbReference type="PRINTS" id="PR00032">
    <property type="entry name" value="HTHARAC"/>
</dbReference>
<reference evidence="5 6" key="1">
    <citation type="submission" date="2020-03" db="EMBL/GenBank/DDBJ databases">
        <title>Two novel Motilibacter sp.</title>
        <authorList>
            <person name="Liu S."/>
        </authorList>
    </citation>
    <scope>NUCLEOTIDE SEQUENCE [LARGE SCALE GENOMIC DNA]</scope>
    <source>
        <strain evidence="5 6">E257</strain>
    </source>
</reference>
<dbReference type="InterPro" id="IPR018060">
    <property type="entry name" value="HTH_AraC"/>
</dbReference>
<dbReference type="InterPro" id="IPR018062">
    <property type="entry name" value="HTH_AraC-typ_CS"/>
</dbReference>
<dbReference type="PANTHER" id="PTHR46796">
    <property type="entry name" value="HTH-TYPE TRANSCRIPTIONAL ACTIVATOR RHAS-RELATED"/>
    <property type="match status" value="1"/>
</dbReference>
<keyword evidence="1" id="KW-0805">Transcription regulation</keyword>
<accession>A0ABX0GV99</accession>
<dbReference type="InterPro" id="IPR020449">
    <property type="entry name" value="Tscrpt_reg_AraC-type_HTH"/>
</dbReference>
<evidence type="ECO:0000313" key="6">
    <source>
        <dbReference type="Proteomes" id="UP000800981"/>
    </source>
</evidence>
<name>A0ABX0GV99_9ACTN</name>
<dbReference type="SMART" id="SM00342">
    <property type="entry name" value="HTH_ARAC"/>
    <property type="match status" value="1"/>
</dbReference>
<organism evidence="5 6">
    <name type="scientific">Motilibacter deserti</name>
    <dbReference type="NCBI Taxonomy" id="2714956"/>
    <lineage>
        <taxon>Bacteria</taxon>
        <taxon>Bacillati</taxon>
        <taxon>Actinomycetota</taxon>
        <taxon>Actinomycetes</taxon>
        <taxon>Motilibacterales</taxon>
        <taxon>Motilibacteraceae</taxon>
        <taxon>Motilibacter</taxon>
    </lineage>
</organism>
<evidence type="ECO:0000256" key="2">
    <source>
        <dbReference type="ARBA" id="ARBA00023125"/>
    </source>
</evidence>
<comment type="caution">
    <text evidence="5">The sequence shown here is derived from an EMBL/GenBank/DDBJ whole genome shotgun (WGS) entry which is preliminary data.</text>
</comment>
<keyword evidence="2" id="KW-0238">DNA-binding</keyword>
<dbReference type="PROSITE" id="PS01124">
    <property type="entry name" value="HTH_ARAC_FAMILY_2"/>
    <property type="match status" value="1"/>
</dbReference>
<protein>
    <submittedName>
        <fullName evidence="5">Helix-turn-helix domain-containing protein</fullName>
    </submittedName>
</protein>
<dbReference type="InterPro" id="IPR009057">
    <property type="entry name" value="Homeodomain-like_sf"/>
</dbReference>
<sequence length="321" mass="34429">MALLLDTAAIPGPRARLDAFHGACEAADVPWHVVHESPQEGLRSRIEYWQVGGLTLLTESSGGISCRRTARELRVAPREVLVLSVQQGAEWAAETQGTTRTSLTSELFLKDLTTTSSYVRRGAGSAHFLFVDHAQLGLPAEDVRRAVRRLESSPLVDLLRDHLAGLVAAARVVAPGPATAALAAATTELLRALVMTAADEDGAPRAYALAETLLPRVRLYIARHLQDPGLTPARIAAAHAVSLRQLYNVWSESGEPTLAQFILAERLAGARAELASPAAQGRTVASVASGWGFVDATHFGRRFRQAYGVSPGEWRRQALAA</sequence>
<dbReference type="PROSITE" id="PS00041">
    <property type="entry name" value="HTH_ARAC_FAMILY_1"/>
    <property type="match status" value="1"/>
</dbReference>
<dbReference type="SUPFAM" id="SSF46689">
    <property type="entry name" value="Homeodomain-like"/>
    <property type="match status" value="1"/>
</dbReference>
<evidence type="ECO:0000259" key="4">
    <source>
        <dbReference type="PROSITE" id="PS01124"/>
    </source>
</evidence>
<feature type="domain" description="HTH araC/xylS-type" evidence="4">
    <location>
        <begin position="215"/>
        <end position="317"/>
    </location>
</feature>
<dbReference type="Proteomes" id="UP000800981">
    <property type="component" value="Unassembled WGS sequence"/>
</dbReference>
<evidence type="ECO:0000313" key="5">
    <source>
        <dbReference type="EMBL" id="NHC13650.1"/>
    </source>
</evidence>
<gene>
    <name evidence="5" type="ORF">G9H71_07630</name>
</gene>
<evidence type="ECO:0000256" key="3">
    <source>
        <dbReference type="ARBA" id="ARBA00023163"/>
    </source>
</evidence>
<dbReference type="PANTHER" id="PTHR46796:SF6">
    <property type="entry name" value="ARAC SUBFAMILY"/>
    <property type="match status" value="1"/>
</dbReference>
<dbReference type="RefSeq" id="WP_166280303.1">
    <property type="nucleotide sequence ID" value="NZ_JAANNP010000002.1"/>
</dbReference>
<dbReference type="Pfam" id="PF12833">
    <property type="entry name" value="HTH_18"/>
    <property type="match status" value="1"/>
</dbReference>
<keyword evidence="3" id="KW-0804">Transcription</keyword>
<dbReference type="InterPro" id="IPR050204">
    <property type="entry name" value="AraC_XylS_family_regulators"/>
</dbReference>
<proteinExistence type="predicted"/>
<evidence type="ECO:0000256" key="1">
    <source>
        <dbReference type="ARBA" id="ARBA00023015"/>
    </source>
</evidence>